<dbReference type="Gene3D" id="3.30.530.20">
    <property type="match status" value="1"/>
</dbReference>
<sequence length="142" mass="15793">MTDHISRAQADIEAPPERVWQLLTQPGSDPDIMFGAEVVSDWRVGSSIRWKGEWEGKAFEDKGEVVEIDPPSRLVVTHFSPMSGETDSPDNYHRLSFEFEEAGAGTHVVLTQGGNATEEAAEHSTANWQQMLEGLKRAAERE</sequence>
<dbReference type="SUPFAM" id="SSF55961">
    <property type="entry name" value="Bet v1-like"/>
    <property type="match status" value="1"/>
</dbReference>
<dbReference type="EMBL" id="BAAAOG010000001">
    <property type="protein sequence ID" value="GAA1943376.1"/>
    <property type="molecule type" value="Genomic_DNA"/>
</dbReference>
<evidence type="ECO:0000259" key="2">
    <source>
        <dbReference type="Pfam" id="PF08327"/>
    </source>
</evidence>
<feature type="domain" description="Activator of Hsp90 ATPase homologue 1/2-like C-terminal" evidence="2">
    <location>
        <begin position="14"/>
        <end position="139"/>
    </location>
</feature>
<keyword evidence="4" id="KW-1185">Reference proteome</keyword>
<organism evidence="3 4">
    <name type="scientific">Microbacterium deminutum</name>
    <dbReference type="NCBI Taxonomy" id="344164"/>
    <lineage>
        <taxon>Bacteria</taxon>
        <taxon>Bacillati</taxon>
        <taxon>Actinomycetota</taxon>
        <taxon>Actinomycetes</taxon>
        <taxon>Micrococcales</taxon>
        <taxon>Microbacteriaceae</taxon>
        <taxon>Microbacterium</taxon>
    </lineage>
</organism>
<dbReference type="Pfam" id="PF08327">
    <property type="entry name" value="AHSA1"/>
    <property type="match status" value="1"/>
</dbReference>
<comment type="similarity">
    <text evidence="1">Belongs to the AHA1 family.</text>
</comment>
<comment type="caution">
    <text evidence="3">The sequence shown here is derived from an EMBL/GenBank/DDBJ whole genome shotgun (WGS) entry which is preliminary data.</text>
</comment>
<dbReference type="Proteomes" id="UP001499933">
    <property type="component" value="Unassembled WGS sequence"/>
</dbReference>
<dbReference type="InterPro" id="IPR013538">
    <property type="entry name" value="ASHA1/2-like_C"/>
</dbReference>
<evidence type="ECO:0000313" key="4">
    <source>
        <dbReference type="Proteomes" id="UP001499933"/>
    </source>
</evidence>
<name>A0ABN2Q6C7_9MICO</name>
<gene>
    <name evidence="3" type="ORF">GCM10009776_01380</name>
</gene>
<proteinExistence type="inferred from homology"/>
<evidence type="ECO:0000313" key="3">
    <source>
        <dbReference type="EMBL" id="GAA1943376.1"/>
    </source>
</evidence>
<reference evidence="3 4" key="1">
    <citation type="journal article" date="2019" name="Int. J. Syst. Evol. Microbiol.">
        <title>The Global Catalogue of Microorganisms (GCM) 10K type strain sequencing project: providing services to taxonomists for standard genome sequencing and annotation.</title>
        <authorList>
            <consortium name="The Broad Institute Genomics Platform"/>
            <consortium name="The Broad Institute Genome Sequencing Center for Infectious Disease"/>
            <person name="Wu L."/>
            <person name="Ma J."/>
        </authorList>
    </citation>
    <scope>NUCLEOTIDE SEQUENCE [LARGE SCALE GENOMIC DNA]</scope>
    <source>
        <strain evidence="3 4">JCM 14901</strain>
    </source>
</reference>
<protein>
    <submittedName>
        <fullName evidence="3">SRPBCC family protein</fullName>
    </submittedName>
</protein>
<dbReference type="InterPro" id="IPR023393">
    <property type="entry name" value="START-like_dom_sf"/>
</dbReference>
<accession>A0ABN2Q6C7</accession>
<evidence type="ECO:0000256" key="1">
    <source>
        <dbReference type="ARBA" id="ARBA00006817"/>
    </source>
</evidence>
<dbReference type="RefSeq" id="WP_344090142.1">
    <property type="nucleotide sequence ID" value="NZ_BAAAOG010000001.1"/>
</dbReference>